<feature type="signal peptide" evidence="11">
    <location>
        <begin position="1"/>
        <end position="22"/>
    </location>
</feature>
<proteinExistence type="inferred from homology"/>
<keyword evidence="4 11" id="KW-0732">Signal</keyword>
<comment type="function">
    <text evidence="10">Endoglycosidase which is a cell surface and extracellular matrix-degrading enzyme. Cleaves heparan sulfate proteoglycans (HSPGs) into heparan sulfate side chains and core proteoglycans.</text>
</comment>
<dbReference type="GO" id="GO:0005576">
    <property type="term" value="C:extracellular region"/>
    <property type="evidence" value="ECO:0007669"/>
    <property type="project" value="UniProtKB-SubCell"/>
</dbReference>
<feature type="chain" id="PRO_5032797861" evidence="11">
    <location>
        <begin position="23"/>
        <end position="524"/>
    </location>
</feature>
<dbReference type="Gene3D" id="3.20.20.80">
    <property type="entry name" value="Glycosidases"/>
    <property type="match status" value="1"/>
</dbReference>
<dbReference type="GO" id="GO:0009505">
    <property type="term" value="C:plant-type cell wall"/>
    <property type="evidence" value="ECO:0007669"/>
    <property type="project" value="TreeGrafter"/>
</dbReference>
<keyword evidence="7" id="KW-0325">Glycoprotein</keyword>
<keyword evidence="5" id="KW-0378">Hydrolase</keyword>
<dbReference type="InterPro" id="IPR017853">
    <property type="entry name" value="GH"/>
</dbReference>
<dbReference type="PANTHER" id="PTHR14363:SF17">
    <property type="entry name" value="HEPARANASE-LIKE PROTEIN 3"/>
    <property type="match status" value="1"/>
</dbReference>
<evidence type="ECO:0000256" key="4">
    <source>
        <dbReference type="ARBA" id="ARBA00022729"/>
    </source>
</evidence>
<gene>
    <name evidence="12" type="ORF">G2W53_007292</name>
</gene>
<keyword evidence="13" id="KW-1185">Reference proteome</keyword>
<evidence type="ECO:0000256" key="10">
    <source>
        <dbReference type="ARBA" id="ARBA00055929"/>
    </source>
</evidence>
<evidence type="ECO:0000256" key="7">
    <source>
        <dbReference type="ARBA" id="ARBA00023180"/>
    </source>
</evidence>
<evidence type="ECO:0000313" key="13">
    <source>
        <dbReference type="Proteomes" id="UP000634136"/>
    </source>
</evidence>
<dbReference type="EMBL" id="JAAIUW010000003">
    <property type="protein sequence ID" value="KAF7838810.1"/>
    <property type="molecule type" value="Genomic_DNA"/>
</dbReference>
<evidence type="ECO:0000256" key="8">
    <source>
        <dbReference type="ARBA" id="ARBA00023228"/>
    </source>
</evidence>
<accession>A0A834X6G0</accession>
<evidence type="ECO:0000256" key="11">
    <source>
        <dbReference type="SAM" id="SignalP"/>
    </source>
</evidence>
<dbReference type="InterPro" id="IPR005199">
    <property type="entry name" value="Glyco_hydro_79"/>
</dbReference>
<evidence type="ECO:0000256" key="3">
    <source>
        <dbReference type="ARBA" id="ARBA00022525"/>
    </source>
</evidence>
<dbReference type="OrthoDB" id="726732at2759"/>
<keyword evidence="8" id="KW-0458">Lysosome</keyword>
<evidence type="ECO:0000256" key="1">
    <source>
        <dbReference type="ARBA" id="ARBA00004613"/>
    </source>
</evidence>
<evidence type="ECO:0000256" key="2">
    <source>
        <dbReference type="ARBA" id="ARBA00009800"/>
    </source>
</evidence>
<evidence type="ECO:0000256" key="5">
    <source>
        <dbReference type="ARBA" id="ARBA00022801"/>
    </source>
</evidence>
<evidence type="ECO:0000313" key="12">
    <source>
        <dbReference type="EMBL" id="KAF7838810.1"/>
    </source>
</evidence>
<sequence>MGFQSKLLGLCLWLLFASSTVNENGGEGEAEGGGFLKGIVVINGKSGIGNIDDDFVCATLDWWPPEKCDYGRCSWGLASLLNLRANNHLVLDCFAAFSPLKIRLGGTLQDKVIYGTEDSGQPCTPFVRNTSELFGFTQGCLPMHRWDELNAFFKKSGAKIIFGLNALAGKSIKSNSATGPWNYTNSESFIRYTVSKNYTIYGWELGNELSGNGVGTSISADQYASDVAVLRDIVQNVYKEVEPKPLVIAPGGFFDANWFNEFITKSGKSVDVITHHIYNLGPGVSEDLVQKILNPSYLDGEANTFSGLKDILRSTGSSATAWVGEAGGAYNSGHHLVSDAFVYSFWYLDQLGMSASYDTKTYCRQSLIGGNYGLLNTSNFVPNPDYYSALLWHRLMGSNVLSTTFQGTKYIRAYAHCAKQSKGITILLLNLNSTAVETEVFFSNNTRSLWHRSGRAREEYHLTPKDGNLQSQTMMLNGNILSVNSGGEIPALDPLYVNPSTPIRVAPFSIVFAHLPYVVLPACS</sequence>
<dbReference type="FunFam" id="3.20.20.80:FF:000023">
    <property type="entry name" value="heparanase-like protein 3"/>
    <property type="match status" value="1"/>
</dbReference>
<comment type="caution">
    <text evidence="12">The sequence shown here is derived from an EMBL/GenBank/DDBJ whole genome shotgun (WGS) entry which is preliminary data.</text>
</comment>
<dbReference type="AlphaFoldDB" id="A0A834X6G0"/>
<dbReference type="Pfam" id="PF03662">
    <property type="entry name" value="Glyco_hydro_79n"/>
    <property type="match status" value="1"/>
</dbReference>
<dbReference type="GO" id="GO:0004566">
    <property type="term" value="F:beta-glucuronidase activity"/>
    <property type="evidence" value="ECO:0007669"/>
    <property type="project" value="TreeGrafter"/>
</dbReference>
<organism evidence="12 13">
    <name type="scientific">Senna tora</name>
    <dbReference type="NCBI Taxonomy" id="362788"/>
    <lineage>
        <taxon>Eukaryota</taxon>
        <taxon>Viridiplantae</taxon>
        <taxon>Streptophyta</taxon>
        <taxon>Embryophyta</taxon>
        <taxon>Tracheophyta</taxon>
        <taxon>Spermatophyta</taxon>
        <taxon>Magnoliopsida</taxon>
        <taxon>eudicotyledons</taxon>
        <taxon>Gunneridae</taxon>
        <taxon>Pentapetalae</taxon>
        <taxon>rosids</taxon>
        <taxon>fabids</taxon>
        <taxon>Fabales</taxon>
        <taxon>Fabaceae</taxon>
        <taxon>Caesalpinioideae</taxon>
        <taxon>Cassia clade</taxon>
        <taxon>Senna</taxon>
    </lineage>
</organism>
<dbReference type="SUPFAM" id="SSF51445">
    <property type="entry name" value="(Trans)glycosidases"/>
    <property type="match status" value="1"/>
</dbReference>
<keyword evidence="6" id="KW-0472">Membrane</keyword>
<comment type="similarity">
    <text evidence="2">Belongs to the glycosyl hydrolase 79 family.</text>
</comment>
<keyword evidence="3" id="KW-0964">Secreted</keyword>
<dbReference type="GO" id="GO:0005765">
    <property type="term" value="C:lysosomal membrane"/>
    <property type="evidence" value="ECO:0007669"/>
    <property type="project" value="UniProtKB-SubCell"/>
</dbReference>
<dbReference type="Proteomes" id="UP000634136">
    <property type="component" value="Unassembled WGS sequence"/>
</dbReference>
<name>A0A834X6G0_9FABA</name>
<dbReference type="PANTHER" id="PTHR14363">
    <property type="entry name" value="HEPARANASE-RELATED"/>
    <property type="match status" value="1"/>
</dbReference>
<comment type="subcellular location">
    <subcellularLocation>
        <location evidence="9">Lysosome membrane</location>
        <topology evidence="9">Peripheral membrane protein</topology>
    </subcellularLocation>
    <subcellularLocation>
        <location evidence="1">Secreted</location>
    </subcellularLocation>
</comment>
<reference evidence="12" key="1">
    <citation type="submission" date="2020-09" db="EMBL/GenBank/DDBJ databases">
        <title>Genome-Enabled Discovery of Anthraquinone Biosynthesis in Senna tora.</title>
        <authorList>
            <person name="Kang S.-H."/>
            <person name="Pandey R.P."/>
            <person name="Lee C.-M."/>
            <person name="Sim J.-S."/>
            <person name="Jeong J.-T."/>
            <person name="Choi B.-S."/>
            <person name="Jung M."/>
            <person name="Ginzburg D."/>
            <person name="Zhao K."/>
            <person name="Won S.Y."/>
            <person name="Oh T.-J."/>
            <person name="Yu Y."/>
            <person name="Kim N.-H."/>
            <person name="Lee O.R."/>
            <person name="Lee T.-H."/>
            <person name="Bashyal P."/>
            <person name="Kim T.-S."/>
            <person name="Lee W.-H."/>
            <person name="Kawkins C."/>
            <person name="Kim C.-K."/>
            <person name="Kim J.S."/>
            <person name="Ahn B.O."/>
            <person name="Rhee S.Y."/>
            <person name="Sohng J.K."/>
        </authorList>
    </citation>
    <scope>NUCLEOTIDE SEQUENCE</scope>
    <source>
        <tissue evidence="12">Leaf</tissue>
    </source>
</reference>
<protein>
    <submittedName>
        <fullName evidence="12">Heparanase-like protein 3</fullName>
    </submittedName>
</protein>
<evidence type="ECO:0000256" key="9">
    <source>
        <dbReference type="ARBA" id="ARBA00023765"/>
    </source>
</evidence>
<evidence type="ECO:0000256" key="6">
    <source>
        <dbReference type="ARBA" id="ARBA00023136"/>
    </source>
</evidence>